<sequence>VSRTCAQGRDVDSERSGCLGPALLNFDLENDPGICRHRQPSILLNFKVELASSPSRIAQYQQAIIGTAGMRNRFEYIAG</sequence>
<dbReference type="AlphaFoldDB" id="A0A381ZLW7"/>
<evidence type="ECO:0000313" key="1">
    <source>
        <dbReference type="EMBL" id="SVA89852.1"/>
    </source>
</evidence>
<proteinExistence type="predicted"/>
<protein>
    <submittedName>
        <fullName evidence="1">Uncharacterized protein</fullName>
    </submittedName>
</protein>
<organism evidence="1">
    <name type="scientific">marine metagenome</name>
    <dbReference type="NCBI Taxonomy" id="408172"/>
    <lineage>
        <taxon>unclassified sequences</taxon>
        <taxon>metagenomes</taxon>
        <taxon>ecological metagenomes</taxon>
    </lineage>
</organism>
<accession>A0A381ZLW7</accession>
<name>A0A381ZLW7_9ZZZZ</name>
<reference evidence="1" key="1">
    <citation type="submission" date="2018-05" db="EMBL/GenBank/DDBJ databases">
        <authorList>
            <person name="Lanie J.A."/>
            <person name="Ng W.-L."/>
            <person name="Kazmierczak K.M."/>
            <person name="Andrzejewski T.M."/>
            <person name="Davidsen T.M."/>
            <person name="Wayne K.J."/>
            <person name="Tettelin H."/>
            <person name="Glass J.I."/>
            <person name="Rusch D."/>
            <person name="Podicherti R."/>
            <person name="Tsui H.-C.T."/>
            <person name="Winkler M.E."/>
        </authorList>
    </citation>
    <scope>NUCLEOTIDE SEQUENCE</scope>
</reference>
<dbReference type="EMBL" id="UINC01021715">
    <property type="protein sequence ID" value="SVA89852.1"/>
    <property type="molecule type" value="Genomic_DNA"/>
</dbReference>
<feature type="non-terminal residue" evidence="1">
    <location>
        <position position="1"/>
    </location>
</feature>
<gene>
    <name evidence="1" type="ORF">METZ01_LOCUS142706</name>
</gene>